<dbReference type="InterPro" id="IPR018211">
    <property type="entry name" value="ADH_Fe_CS"/>
</dbReference>
<evidence type="ECO:0000256" key="3">
    <source>
        <dbReference type="ARBA" id="ARBA00023027"/>
    </source>
</evidence>
<evidence type="ECO:0000259" key="5">
    <source>
        <dbReference type="Pfam" id="PF25137"/>
    </source>
</evidence>
<dbReference type="PANTHER" id="PTHR11496:SF102">
    <property type="entry name" value="ALCOHOL DEHYDROGENASE 4"/>
    <property type="match status" value="1"/>
</dbReference>
<accession>A0A931F911</accession>
<keyword evidence="3" id="KW-0520">NAD</keyword>
<evidence type="ECO:0000259" key="4">
    <source>
        <dbReference type="Pfam" id="PF00465"/>
    </source>
</evidence>
<comment type="caution">
    <text evidence="6">The sequence shown here is derived from an EMBL/GenBank/DDBJ whole genome shotgun (WGS) entry which is preliminary data.</text>
</comment>
<dbReference type="SUPFAM" id="SSF56796">
    <property type="entry name" value="Dehydroquinate synthase-like"/>
    <property type="match status" value="1"/>
</dbReference>
<dbReference type="InterPro" id="IPR039697">
    <property type="entry name" value="Alcohol_dehydrogenase_Fe"/>
</dbReference>
<dbReference type="AlphaFoldDB" id="A0A931F911"/>
<dbReference type="InterPro" id="IPR056798">
    <property type="entry name" value="ADH_Fe_C"/>
</dbReference>
<comment type="similarity">
    <text evidence="1">Belongs to the iron-containing alcohol dehydrogenase family.</text>
</comment>
<dbReference type="PANTHER" id="PTHR11496">
    <property type="entry name" value="ALCOHOL DEHYDROGENASE"/>
    <property type="match status" value="1"/>
</dbReference>
<evidence type="ECO:0000256" key="1">
    <source>
        <dbReference type="ARBA" id="ARBA00007358"/>
    </source>
</evidence>
<keyword evidence="2" id="KW-0560">Oxidoreductase</keyword>
<dbReference type="PROSITE" id="PS00913">
    <property type="entry name" value="ADH_IRON_1"/>
    <property type="match status" value="1"/>
</dbReference>
<name>A0A931F911_9FIRM</name>
<dbReference type="Pfam" id="PF25137">
    <property type="entry name" value="ADH_Fe_C"/>
    <property type="match status" value="1"/>
</dbReference>
<proteinExistence type="inferred from homology"/>
<dbReference type="EMBL" id="JADPIE010000001">
    <property type="protein sequence ID" value="MBF8435552.1"/>
    <property type="molecule type" value="Genomic_DNA"/>
</dbReference>
<dbReference type="GO" id="GO:0046872">
    <property type="term" value="F:metal ion binding"/>
    <property type="evidence" value="ECO:0007669"/>
    <property type="project" value="InterPro"/>
</dbReference>
<evidence type="ECO:0000313" key="7">
    <source>
        <dbReference type="Proteomes" id="UP000621436"/>
    </source>
</evidence>
<sequence>MPTKVVAGAGSIAELPKFLEEEGINRPLIVTDPGIKDAGLLKKLEEVLKKADYNYALFAEVFANPDVELIDTGRDFFQSEGCDGLIALGGGSSIDTAKGIGVIVTHGGSILEYEFGRKPLTERITPLIAIPTTAGTGSEVTMWSVVTDHDRQVKYNVGGPLIAPHIALIDPELHMSMPSHITAGTGMDALAHAVECYTSHYAQPMTDSVALLAIEYCGEYLRRAVANSSDLEARYYMAQAAMLAGLSYGSESAGAVHAMTQSLGGIKPDIPHGAAVGTLLAPVMEYNWLGYPEKFKRIAIALGEDVWNLTDREAALVSVQAVKELAYDINIPTLKELGVKESEIPKLAVAAEEDPQTIGNPRDIDRNSYEEIYYNAFNQ</sequence>
<dbReference type="Proteomes" id="UP000621436">
    <property type="component" value="Unassembled WGS sequence"/>
</dbReference>
<dbReference type="RefSeq" id="WP_345790925.1">
    <property type="nucleotide sequence ID" value="NZ_JADPIE010000001.1"/>
</dbReference>
<dbReference type="Gene3D" id="1.20.1090.10">
    <property type="entry name" value="Dehydroquinate synthase-like - alpha domain"/>
    <property type="match status" value="1"/>
</dbReference>
<evidence type="ECO:0000256" key="2">
    <source>
        <dbReference type="ARBA" id="ARBA00023002"/>
    </source>
</evidence>
<organism evidence="6 7">
    <name type="scientific">Halonatronomonas betaini</name>
    <dbReference type="NCBI Taxonomy" id="2778430"/>
    <lineage>
        <taxon>Bacteria</taxon>
        <taxon>Bacillati</taxon>
        <taxon>Bacillota</taxon>
        <taxon>Clostridia</taxon>
        <taxon>Halanaerobiales</taxon>
        <taxon>Halarsenatibacteraceae</taxon>
        <taxon>Halonatronomonas</taxon>
    </lineage>
</organism>
<dbReference type="GO" id="GO:0004022">
    <property type="term" value="F:alcohol dehydrogenase (NAD+) activity"/>
    <property type="evidence" value="ECO:0007669"/>
    <property type="project" value="UniProtKB-ARBA"/>
</dbReference>
<dbReference type="FunFam" id="1.20.1090.10:FF:000001">
    <property type="entry name" value="Aldehyde-alcohol dehydrogenase"/>
    <property type="match status" value="1"/>
</dbReference>
<dbReference type="InterPro" id="IPR001670">
    <property type="entry name" value="ADH_Fe/GldA"/>
</dbReference>
<dbReference type="FunFam" id="3.40.50.1970:FF:000003">
    <property type="entry name" value="Alcohol dehydrogenase, iron-containing"/>
    <property type="match status" value="1"/>
</dbReference>
<feature type="domain" description="Fe-containing alcohol dehydrogenase-like C-terminal" evidence="5">
    <location>
        <begin position="182"/>
        <end position="376"/>
    </location>
</feature>
<keyword evidence="7" id="KW-1185">Reference proteome</keyword>
<protein>
    <submittedName>
        <fullName evidence="6">Iron-containing alcohol dehydrogenase</fullName>
    </submittedName>
</protein>
<dbReference type="Gene3D" id="3.40.50.1970">
    <property type="match status" value="1"/>
</dbReference>
<dbReference type="CDD" id="cd08551">
    <property type="entry name" value="Fe-ADH"/>
    <property type="match status" value="1"/>
</dbReference>
<feature type="domain" description="Alcohol dehydrogenase iron-type/glycerol dehydrogenase GldA" evidence="4">
    <location>
        <begin position="2"/>
        <end position="171"/>
    </location>
</feature>
<gene>
    <name evidence="6" type="ORF">I0Q91_00540</name>
</gene>
<reference evidence="6" key="1">
    <citation type="submission" date="2020-11" db="EMBL/GenBank/DDBJ databases">
        <title>Halonatronomonas betainensis gen. nov., sp. nov. a novel haloalkaliphilic representative of the family Halanaerobiacae capable of betaine degradation.</title>
        <authorList>
            <person name="Boltyanskaya Y."/>
            <person name="Kevbrin V."/>
            <person name="Detkova E."/>
            <person name="Grouzdev D.S."/>
            <person name="Koziaeva V."/>
            <person name="Zhilina T."/>
        </authorList>
    </citation>
    <scope>NUCLEOTIDE SEQUENCE</scope>
    <source>
        <strain evidence="6">Z-7014</strain>
    </source>
</reference>
<dbReference type="Pfam" id="PF00465">
    <property type="entry name" value="Fe-ADH"/>
    <property type="match status" value="1"/>
</dbReference>
<evidence type="ECO:0000313" key="6">
    <source>
        <dbReference type="EMBL" id="MBF8435552.1"/>
    </source>
</evidence>